<dbReference type="AlphaFoldDB" id="A0AAQ3LGT9"/>
<dbReference type="Proteomes" id="UP001304300">
    <property type="component" value="Chromosome"/>
</dbReference>
<reference evidence="1 2" key="1">
    <citation type="submission" date="2023-10" db="EMBL/GenBank/DDBJ databases">
        <title>Rubellicoccus peritrichatus gen. nov., sp. nov., isolated from an algae of coral reef tank.</title>
        <authorList>
            <person name="Luo J."/>
        </authorList>
    </citation>
    <scope>NUCLEOTIDE SEQUENCE [LARGE SCALE GENOMIC DNA]</scope>
    <source>
        <strain evidence="1 2">CR14</strain>
    </source>
</reference>
<accession>A0AAQ3LGT9</accession>
<keyword evidence="2" id="KW-1185">Reference proteome</keyword>
<sequence>MSPNSFFLVATLDLGRFVSADPFAQLLEDRQSFNRYACVLNNPLSYTDQSGYFFNKISDWIGDNWKSVFVIVAGVVIEIWVGPAGLMALSMPEVNATFLGAVVSGAVTKYPLNISFVHITLISGASCGSSRFLYSMVTGARCSALRLSSSKSSLYI</sequence>
<gene>
    <name evidence="1" type="ORF">RZN69_11070</name>
</gene>
<evidence type="ECO:0000313" key="2">
    <source>
        <dbReference type="Proteomes" id="UP001304300"/>
    </source>
</evidence>
<dbReference type="EMBL" id="CP136920">
    <property type="protein sequence ID" value="WOO43630.1"/>
    <property type="molecule type" value="Genomic_DNA"/>
</dbReference>
<dbReference type="KEGG" id="puo:RZN69_11070"/>
<dbReference type="Gene3D" id="2.180.10.10">
    <property type="entry name" value="RHS repeat-associated core"/>
    <property type="match status" value="1"/>
</dbReference>
<evidence type="ECO:0000313" key="1">
    <source>
        <dbReference type="EMBL" id="WOO43630.1"/>
    </source>
</evidence>
<organism evidence="1 2">
    <name type="scientific">Rubellicoccus peritrichatus</name>
    <dbReference type="NCBI Taxonomy" id="3080537"/>
    <lineage>
        <taxon>Bacteria</taxon>
        <taxon>Pseudomonadati</taxon>
        <taxon>Verrucomicrobiota</taxon>
        <taxon>Opitutia</taxon>
        <taxon>Puniceicoccales</taxon>
        <taxon>Cerasicoccaceae</taxon>
        <taxon>Rubellicoccus</taxon>
    </lineage>
</organism>
<dbReference type="RefSeq" id="WP_317836198.1">
    <property type="nucleotide sequence ID" value="NZ_CP136920.1"/>
</dbReference>
<name>A0AAQ3LGT9_9BACT</name>
<protein>
    <submittedName>
        <fullName evidence="1">Uncharacterized protein</fullName>
    </submittedName>
</protein>
<proteinExistence type="predicted"/>